<feature type="compositionally biased region" description="Basic and acidic residues" evidence="1">
    <location>
        <begin position="601"/>
        <end position="615"/>
    </location>
</feature>
<name>A0AAE1NH77_9EUCA</name>
<gene>
    <name evidence="2" type="ORF">Pmani_037924</name>
</gene>
<feature type="region of interest" description="Disordered" evidence="1">
    <location>
        <begin position="584"/>
        <end position="649"/>
    </location>
</feature>
<dbReference type="InterPro" id="IPR036514">
    <property type="entry name" value="SGNH_hydro_sf"/>
</dbReference>
<organism evidence="2 3">
    <name type="scientific">Petrolisthes manimaculis</name>
    <dbReference type="NCBI Taxonomy" id="1843537"/>
    <lineage>
        <taxon>Eukaryota</taxon>
        <taxon>Metazoa</taxon>
        <taxon>Ecdysozoa</taxon>
        <taxon>Arthropoda</taxon>
        <taxon>Crustacea</taxon>
        <taxon>Multicrustacea</taxon>
        <taxon>Malacostraca</taxon>
        <taxon>Eumalacostraca</taxon>
        <taxon>Eucarida</taxon>
        <taxon>Decapoda</taxon>
        <taxon>Pleocyemata</taxon>
        <taxon>Anomura</taxon>
        <taxon>Galatheoidea</taxon>
        <taxon>Porcellanidae</taxon>
        <taxon>Petrolisthes</taxon>
    </lineage>
</organism>
<feature type="region of interest" description="Disordered" evidence="1">
    <location>
        <begin position="73"/>
        <end position="132"/>
    </location>
</feature>
<protein>
    <recommendedName>
        <fullName evidence="4">CCHC-type domain-containing protein</fullName>
    </recommendedName>
</protein>
<evidence type="ECO:0000256" key="1">
    <source>
        <dbReference type="SAM" id="MobiDB-lite"/>
    </source>
</evidence>
<dbReference type="EMBL" id="JAWZYT010005992">
    <property type="protein sequence ID" value="KAK4289090.1"/>
    <property type="molecule type" value="Genomic_DNA"/>
</dbReference>
<accession>A0AAE1NH77</accession>
<reference evidence="2" key="1">
    <citation type="submission" date="2023-11" db="EMBL/GenBank/DDBJ databases">
        <title>Genome assemblies of two species of porcelain crab, Petrolisthes cinctipes and Petrolisthes manimaculis (Anomura: Porcellanidae).</title>
        <authorList>
            <person name="Angst P."/>
        </authorList>
    </citation>
    <scope>NUCLEOTIDE SEQUENCE</scope>
    <source>
        <strain evidence="2">PB745_02</strain>
        <tissue evidence="2">Gill</tissue>
    </source>
</reference>
<feature type="compositionally biased region" description="Polar residues" evidence="1">
    <location>
        <begin position="76"/>
        <end position="93"/>
    </location>
</feature>
<evidence type="ECO:0008006" key="4">
    <source>
        <dbReference type="Google" id="ProtNLM"/>
    </source>
</evidence>
<proteinExistence type="predicted"/>
<dbReference type="Gene3D" id="3.40.50.1110">
    <property type="entry name" value="SGNH hydrolase"/>
    <property type="match status" value="1"/>
</dbReference>
<dbReference type="Proteomes" id="UP001292094">
    <property type="component" value="Unassembled WGS sequence"/>
</dbReference>
<sequence>MADNLSNQNKEVCGITPDSSQQLPAREILLKTHKAELQKRCREMGLTNIWVKKDQLVDKILQNSHLIEKHADEQQETLSPANVPTPHPDNQLQLPEPARSPHPDNQLQLPEPARSPHPEASQPQNKNDPELLLVNNTSDDTQLFESVTSLLTPATTFLPEALDPYPIIASYHTGTTDITRDSLLNTTRHSIDNVTQSPCPPLDTSNNDQWKNEFMEKVTKDISTIMVKLETKDSEIELLNTEVKSAYSLIETLQQRIYHLETSERQDNKHEDGKVTTSSPSQCLFLGDTNLTHVRRSDLGDNCSVRTVTHANMDLLSSWVNEKLTWSPSHCVIYCGLYDVLDGKSPDSIYDNLGSLISNLKDKSSNVEICVCEIAPVLISQEVETRITDYNKNLVEWGKQNGVCVVKTVPALTLGSGETDELCFEEENQIQLLNRLGIIKLLSTIDKQCNGFTLSKNWQKTKKNSSSLFNKLDKRDQRLPISKHQYSGQNNGIIPNTSPSQSDVFQPHPKKMSSSTSYASILRNQAPLHRIDTGTPRWRNQVVQPQELDHHLTQEVTQEAPRQYRSSNVQRETLMYSPTAPVQREMQRCTETSLQRTSSRRGQETMWEHNRRNHDSTSSPNFGDGYEGYWRDSRSSDGGKPTNQVSSTNHRLVTHPQRGWAHHPTPHHGPTTISTPTTTHQHTHRKMGCYNCGEFNHRRSTCSVAVPHFFTEVFILDKTTTSRPARHTFISSFLFGLDWTGLCRVYKGKLSSAPSTRKTFCASSLQSSGRIVKALYTFTIKSSPL</sequence>
<evidence type="ECO:0000313" key="3">
    <source>
        <dbReference type="Proteomes" id="UP001292094"/>
    </source>
</evidence>
<feature type="compositionally biased region" description="Polar residues" evidence="1">
    <location>
        <begin position="485"/>
        <end position="504"/>
    </location>
</feature>
<dbReference type="SUPFAM" id="SSF52266">
    <property type="entry name" value="SGNH hydrolase"/>
    <property type="match status" value="1"/>
</dbReference>
<dbReference type="AlphaFoldDB" id="A0AAE1NH77"/>
<feature type="region of interest" description="Disordered" evidence="1">
    <location>
        <begin position="485"/>
        <end position="514"/>
    </location>
</feature>
<keyword evidence="3" id="KW-1185">Reference proteome</keyword>
<comment type="caution">
    <text evidence="2">The sequence shown here is derived from an EMBL/GenBank/DDBJ whole genome shotgun (WGS) entry which is preliminary data.</text>
</comment>
<evidence type="ECO:0000313" key="2">
    <source>
        <dbReference type="EMBL" id="KAK4289090.1"/>
    </source>
</evidence>